<gene>
    <name evidence="1" type="ORF">NCTC12965_03507</name>
</gene>
<dbReference type="EMBL" id="CABEEZ010000073">
    <property type="protein sequence ID" value="VTR33580.1"/>
    <property type="molecule type" value="Genomic_DNA"/>
</dbReference>
<name>A0A4U9UJA6_SERFO</name>
<dbReference type="PANTHER" id="PTHR30087">
    <property type="entry name" value="INNER MEMBRANE PROTEIN"/>
    <property type="match status" value="1"/>
</dbReference>
<sequence length="125" mass="14006">MAIGLPTPRPALRLVKSQQQTRLLHSNDPNVDLTERMQQFSERRVSQLQTFMGGYISLRKITYLRHGTGSSSGTRTARGAHKSGVGLFAAELLQQMPWLPVEERRSSDRSRAAGKLCVERVFALL</sequence>
<dbReference type="AlphaFoldDB" id="A0A4U9UJA6"/>
<dbReference type="Pfam" id="PF04463">
    <property type="entry name" value="2-thiour_desulf"/>
    <property type="match status" value="1"/>
</dbReference>
<protein>
    <submittedName>
        <fullName evidence="1">Uncharacterized conserved protein</fullName>
    </submittedName>
</protein>
<dbReference type="InterPro" id="IPR007553">
    <property type="entry name" value="2-thiour_desulf"/>
</dbReference>
<reference evidence="1" key="1">
    <citation type="submission" date="2019-05" db="EMBL/GenBank/DDBJ databases">
        <authorList>
            <consortium name="Pathogen Informatics"/>
        </authorList>
    </citation>
    <scope>NUCLEOTIDE SEQUENCE [LARGE SCALE GENOMIC DNA]</scope>
    <source>
        <strain evidence="1">NCTC12965</strain>
    </source>
</reference>
<evidence type="ECO:0000313" key="1">
    <source>
        <dbReference type="EMBL" id="VTR33580.1"/>
    </source>
</evidence>
<organism evidence="1">
    <name type="scientific">Serratia fonticola</name>
    <dbReference type="NCBI Taxonomy" id="47917"/>
    <lineage>
        <taxon>Bacteria</taxon>
        <taxon>Pseudomonadati</taxon>
        <taxon>Pseudomonadota</taxon>
        <taxon>Gammaproteobacteria</taxon>
        <taxon>Enterobacterales</taxon>
        <taxon>Yersiniaceae</taxon>
        <taxon>Serratia</taxon>
    </lineage>
</organism>
<proteinExistence type="predicted"/>
<accession>A0A4U9UJA6</accession>
<dbReference type="PANTHER" id="PTHR30087:SF0">
    <property type="entry name" value="INNER MEMBRANE PROTEIN"/>
    <property type="match status" value="1"/>
</dbReference>